<proteinExistence type="predicted"/>
<sequence length="225" mass="24864">MAQDFIRYDLHVQDALRGVVRKVLADVARDGLPGDHHFYITFLTRHPGVRLSNRMRAEYPDEMTIVLQHQFWDLSVSETAFEVGLSFKGIPEKLVVPFDALTGFFDRSVDFGLRFETDLDTLDDDEADEAETDSVPAGEVTPATFPRRIFEIAPPVRPGETDDRQLDDTVSSSHGTVATEETPAQERASAPEGAGEDGDADQPAGDGEQTGAQVVRLDAFRKKNT</sequence>
<protein>
    <recommendedName>
        <fullName evidence="4">Stringent starvation protein B</fullName>
    </recommendedName>
</protein>
<evidence type="ECO:0008006" key="4">
    <source>
        <dbReference type="Google" id="ProtNLM"/>
    </source>
</evidence>
<dbReference type="RefSeq" id="WP_166950646.1">
    <property type="nucleotide sequence ID" value="NZ_JAASQI010000003.1"/>
</dbReference>
<keyword evidence="3" id="KW-1185">Reference proteome</keyword>
<evidence type="ECO:0000313" key="2">
    <source>
        <dbReference type="EMBL" id="NIJ57738.1"/>
    </source>
</evidence>
<dbReference type="InterPro" id="IPR007481">
    <property type="entry name" value="SspB"/>
</dbReference>
<name>A0ABX0UXR0_9HYPH</name>
<evidence type="ECO:0000313" key="3">
    <source>
        <dbReference type="Proteomes" id="UP001429580"/>
    </source>
</evidence>
<evidence type="ECO:0000256" key="1">
    <source>
        <dbReference type="SAM" id="MobiDB-lite"/>
    </source>
</evidence>
<accession>A0ABX0UXR0</accession>
<organism evidence="2 3">
    <name type="scientific">Pseudochelatococcus lubricantis</name>
    <dbReference type="NCBI Taxonomy" id="1538102"/>
    <lineage>
        <taxon>Bacteria</taxon>
        <taxon>Pseudomonadati</taxon>
        <taxon>Pseudomonadota</taxon>
        <taxon>Alphaproteobacteria</taxon>
        <taxon>Hyphomicrobiales</taxon>
        <taxon>Chelatococcaceae</taxon>
        <taxon>Pseudochelatococcus</taxon>
    </lineage>
</organism>
<feature type="region of interest" description="Disordered" evidence="1">
    <location>
        <begin position="122"/>
        <end position="225"/>
    </location>
</feature>
<dbReference type="Gene3D" id="2.30.30.220">
    <property type="entry name" value="SspB-like"/>
    <property type="match status" value="1"/>
</dbReference>
<gene>
    <name evidence="2" type="ORF">FHS82_001574</name>
</gene>
<comment type="caution">
    <text evidence="2">The sequence shown here is derived from an EMBL/GenBank/DDBJ whole genome shotgun (WGS) entry which is preliminary data.</text>
</comment>
<feature type="compositionally biased region" description="Acidic residues" evidence="1">
    <location>
        <begin position="122"/>
        <end position="132"/>
    </location>
</feature>
<dbReference type="EMBL" id="JAASQI010000003">
    <property type="protein sequence ID" value="NIJ57738.1"/>
    <property type="molecule type" value="Genomic_DNA"/>
</dbReference>
<dbReference type="SUPFAM" id="SSF101738">
    <property type="entry name" value="SspB-like"/>
    <property type="match status" value="1"/>
</dbReference>
<reference evidence="2 3" key="1">
    <citation type="submission" date="2020-03" db="EMBL/GenBank/DDBJ databases">
        <title>Genomic Encyclopedia of Type Strains, Phase IV (KMG-IV): sequencing the most valuable type-strain genomes for metagenomic binning, comparative biology and taxonomic classification.</title>
        <authorList>
            <person name="Goeker M."/>
        </authorList>
    </citation>
    <scope>NUCLEOTIDE SEQUENCE [LARGE SCALE GENOMIC DNA]</scope>
    <source>
        <strain evidence="2 3">DSM 103870</strain>
    </source>
</reference>
<dbReference type="Pfam" id="PF04386">
    <property type="entry name" value="SspB"/>
    <property type="match status" value="1"/>
</dbReference>
<dbReference type="InterPro" id="IPR036760">
    <property type="entry name" value="SspB-like_sf"/>
</dbReference>
<dbReference type="Proteomes" id="UP001429580">
    <property type="component" value="Unassembled WGS sequence"/>
</dbReference>